<dbReference type="PANTHER" id="PTHR45436:SF5">
    <property type="entry name" value="SENSOR HISTIDINE KINASE TRCS"/>
    <property type="match status" value="1"/>
</dbReference>
<dbReference type="PANTHER" id="PTHR45436">
    <property type="entry name" value="SENSOR HISTIDINE KINASE YKOH"/>
    <property type="match status" value="1"/>
</dbReference>
<dbReference type="GO" id="GO:0000155">
    <property type="term" value="F:phosphorelay sensor kinase activity"/>
    <property type="evidence" value="ECO:0007669"/>
    <property type="project" value="InterPro"/>
</dbReference>
<keyword evidence="7" id="KW-0418">Kinase</keyword>
<dbReference type="SMART" id="SM00387">
    <property type="entry name" value="HATPase_c"/>
    <property type="match status" value="1"/>
</dbReference>
<dbReference type="SUPFAM" id="SSF47384">
    <property type="entry name" value="Homodimeric domain of signal transducing histidine kinase"/>
    <property type="match status" value="1"/>
</dbReference>
<gene>
    <name evidence="14" type="ORF">GEV01_01230</name>
</gene>
<dbReference type="PROSITE" id="PS50109">
    <property type="entry name" value="HIS_KIN"/>
    <property type="match status" value="1"/>
</dbReference>
<dbReference type="SUPFAM" id="SSF55874">
    <property type="entry name" value="ATPase domain of HSP90 chaperone/DNA topoisomerase II/histidine kinase"/>
    <property type="match status" value="1"/>
</dbReference>
<evidence type="ECO:0000259" key="13">
    <source>
        <dbReference type="PROSITE" id="PS50885"/>
    </source>
</evidence>
<name>A0A843S6L9_9BURK</name>
<keyword evidence="10 11" id="KW-0472">Membrane</keyword>
<keyword evidence="9" id="KW-0902">Two-component regulatory system</keyword>
<evidence type="ECO:0000313" key="15">
    <source>
        <dbReference type="Proteomes" id="UP000444318"/>
    </source>
</evidence>
<organism evidence="14 15">
    <name type="scientific">Rugamonas rivuli</name>
    <dbReference type="NCBI Taxonomy" id="2743358"/>
    <lineage>
        <taxon>Bacteria</taxon>
        <taxon>Pseudomonadati</taxon>
        <taxon>Pseudomonadota</taxon>
        <taxon>Betaproteobacteria</taxon>
        <taxon>Burkholderiales</taxon>
        <taxon>Oxalobacteraceae</taxon>
        <taxon>Telluria group</taxon>
        <taxon>Rugamonas</taxon>
    </lineage>
</organism>
<dbReference type="Pfam" id="PF02518">
    <property type="entry name" value="HATPase_c"/>
    <property type="match status" value="1"/>
</dbReference>
<evidence type="ECO:0000256" key="5">
    <source>
        <dbReference type="ARBA" id="ARBA00022679"/>
    </source>
</evidence>
<keyword evidence="4" id="KW-0597">Phosphoprotein</keyword>
<dbReference type="AlphaFoldDB" id="A0A843S6L9"/>
<dbReference type="Proteomes" id="UP000444318">
    <property type="component" value="Unassembled WGS sequence"/>
</dbReference>
<reference evidence="14 15" key="1">
    <citation type="submission" date="2019-10" db="EMBL/GenBank/DDBJ databases">
        <title>Two novel species isolated from a subtropical stream in China.</title>
        <authorList>
            <person name="Lu H."/>
        </authorList>
    </citation>
    <scope>NUCLEOTIDE SEQUENCE [LARGE SCALE GENOMIC DNA]</scope>
    <source>
        <strain evidence="14 15">FT103W</strain>
    </source>
</reference>
<evidence type="ECO:0000256" key="11">
    <source>
        <dbReference type="SAM" id="Phobius"/>
    </source>
</evidence>
<evidence type="ECO:0000259" key="12">
    <source>
        <dbReference type="PROSITE" id="PS50109"/>
    </source>
</evidence>
<comment type="subcellular location">
    <subcellularLocation>
        <location evidence="2">Membrane</location>
    </subcellularLocation>
</comment>
<comment type="catalytic activity">
    <reaction evidence="1">
        <text>ATP + protein L-histidine = ADP + protein N-phospho-L-histidine.</text>
        <dbReference type="EC" id="2.7.13.3"/>
    </reaction>
</comment>
<evidence type="ECO:0000256" key="2">
    <source>
        <dbReference type="ARBA" id="ARBA00004370"/>
    </source>
</evidence>
<dbReference type="SMART" id="SM00388">
    <property type="entry name" value="HisKA"/>
    <property type="match status" value="1"/>
</dbReference>
<feature type="transmembrane region" description="Helical" evidence="11">
    <location>
        <begin position="58"/>
        <end position="77"/>
    </location>
</feature>
<sequence length="362" mass="39253">MMRGPGLNRQITLAMLAVSLGMTLVVLLGSYVFYALVIEYRPELLSGPSDMIPTSTEWVWMASVTIVALVFAVWASARLARRILAPLNSVADSVRRVAHGDLAARAVAGDRSLGETALLVDDFNAMAERLQRMEREMVTWNAAIAHELRTPVTILRGRLQGLAEGVFQPDEKQFRGLLHQVEGLSRLIDDLRMLSMFDSGHLKLELADCDLAGCIRDVAHLLAPELERSGYRLALDLAEGRICCDAARMRQILLALLDNAGRYADPGVISIRTRVLGAQYLLQVEDAGPGIDEELEGKLFLAFHRGEHARAGAVGGSGLGLAVVRAIAEAHGGVASYRRGEHGGAMFEIAWPMPMPGPAVVS</sequence>
<dbReference type="Pfam" id="PF00512">
    <property type="entry name" value="HisKA"/>
    <property type="match status" value="1"/>
</dbReference>
<comment type="caution">
    <text evidence="14">The sequence shown here is derived from an EMBL/GenBank/DDBJ whole genome shotgun (WGS) entry which is preliminary data.</text>
</comment>
<dbReference type="SMART" id="SM00304">
    <property type="entry name" value="HAMP"/>
    <property type="match status" value="1"/>
</dbReference>
<dbReference type="InterPro" id="IPR004358">
    <property type="entry name" value="Sig_transdc_His_kin-like_C"/>
</dbReference>
<dbReference type="SUPFAM" id="SSF158472">
    <property type="entry name" value="HAMP domain-like"/>
    <property type="match status" value="1"/>
</dbReference>
<dbReference type="InterPro" id="IPR003594">
    <property type="entry name" value="HATPase_dom"/>
</dbReference>
<dbReference type="EC" id="2.7.13.3" evidence="3"/>
<dbReference type="Gene3D" id="1.10.287.130">
    <property type="match status" value="1"/>
</dbReference>
<keyword evidence="5" id="KW-0808">Transferase</keyword>
<dbReference type="PRINTS" id="PR00344">
    <property type="entry name" value="BCTRLSENSOR"/>
</dbReference>
<protein>
    <recommendedName>
        <fullName evidence="3">histidine kinase</fullName>
        <ecNumber evidence="3">2.7.13.3</ecNumber>
    </recommendedName>
</protein>
<evidence type="ECO:0000256" key="6">
    <source>
        <dbReference type="ARBA" id="ARBA00022692"/>
    </source>
</evidence>
<keyword evidence="6 11" id="KW-0812">Transmembrane</keyword>
<feature type="domain" description="Histidine kinase" evidence="12">
    <location>
        <begin position="143"/>
        <end position="355"/>
    </location>
</feature>
<feature type="domain" description="HAMP" evidence="13">
    <location>
        <begin position="81"/>
        <end position="135"/>
    </location>
</feature>
<feature type="transmembrane region" description="Helical" evidence="11">
    <location>
        <begin position="12"/>
        <end position="38"/>
    </location>
</feature>
<accession>A0A843S6L9</accession>
<proteinExistence type="predicted"/>
<dbReference type="Pfam" id="PF00672">
    <property type="entry name" value="HAMP"/>
    <property type="match status" value="1"/>
</dbReference>
<dbReference type="InterPro" id="IPR003661">
    <property type="entry name" value="HisK_dim/P_dom"/>
</dbReference>
<dbReference type="Gene3D" id="6.10.340.10">
    <property type="match status" value="1"/>
</dbReference>
<evidence type="ECO:0000256" key="1">
    <source>
        <dbReference type="ARBA" id="ARBA00000085"/>
    </source>
</evidence>
<evidence type="ECO:0000256" key="7">
    <source>
        <dbReference type="ARBA" id="ARBA00022777"/>
    </source>
</evidence>
<evidence type="ECO:0000256" key="8">
    <source>
        <dbReference type="ARBA" id="ARBA00022989"/>
    </source>
</evidence>
<dbReference type="Gene3D" id="3.30.565.10">
    <property type="entry name" value="Histidine kinase-like ATPase, C-terminal domain"/>
    <property type="match status" value="1"/>
</dbReference>
<dbReference type="InterPro" id="IPR005467">
    <property type="entry name" value="His_kinase_dom"/>
</dbReference>
<dbReference type="PROSITE" id="PS50885">
    <property type="entry name" value="HAMP"/>
    <property type="match status" value="1"/>
</dbReference>
<evidence type="ECO:0000256" key="3">
    <source>
        <dbReference type="ARBA" id="ARBA00012438"/>
    </source>
</evidence>
<dbReference type="InterPro" id="IPR036097">
    <property type="entry name" value="HisK_dim/P_sf"/>
</dbReference>
<evidence type="ECO:0000313" key="14">
    <source>
        <dbReference type="EMBL" id="MQA18128.1"/>
    </source>
</evidence>
<dbReference type="EMBL" id="WHUF01000001">
    <property type="protein sequence ID" value="MQA18128.1"/>
    <property type="molecule type" value="Genomic_DNA"/>
</dbReference>
<dbReference type="InterPro" id="IPR036890">
    <property type="entry name" value="HATPase_C_sf"/>
</dbReference>
<dbReference type="CDD" id="cd00082">
    <property type="entry name" value="HisKA"/>
    <property type="match status" value="1"/>
</dbReference>
<dbReference type="CDD" id="cd00075">
    <property type="entry name" value="HATPase"/>
    <property type="match status" value="1"/>
</dbReference>
<dbReference type="InterPro" id="IPR003660">
    <property type="entry name" value="HAMP_dom"/>
</dbReference>
<dbReference type="GO" id="GO:0005886">
    <property type="term" value="C:plasma membrane"/>
    <property type="evidence" value="ECO:0007669"/>
    <property type="project" value="TreeGrafter"/>
</dbReference>
<keyword evidence="15" id="KW-1185">Reference proteome</keyword>
<evidence type="ECO:0000256" key="4">
    <source>
        <dbReference type="ARBA" id="ARBA00022553"/>
    </source>
</evidence>
<dbReference type="CDD" id="cd06225">
    <property type="entry name" value="HAMP"/>
    <property type="match status" value="1"/>
</dbReference>
<keyword evidence="8 11" id="KW-1133">Transmembrane helix</keyword>
<evidence type="ECO:0000256" key="9">
    <source>
        <dbReference type="ARBA" id="ARBA00023012"/>
    </source>
</evidence>
<evidence type="ECO:0000256" key="10">
    <source>
        <dbReference type="ARBA" id="ARBA00023136"/>
    </source>
</evidence>
<dbReference type="InterPro" id="IPR050428">
    <property type="entry name" value="TCS_sensor_his_kinase"/>
</dbReference>